<evidence type="ECO:0000256" key="2">
    <source>
        <dbReference type="ARBA" id="ARBA00008014"/>
    </source>
</evidence>
<dbReference type="RefSeq" id="WP_229931944.1">
    <property type="nucleotide sequence ID" value="NZ_CAJHOF010000001.1"/>
</dbReference>
<name>A0ABM8Q1Y9_9BACT</name>
<dbReference type="PANTHER" id="PTHR21085:SF0">
    <property type="entry name" value="CHORISMATE SYNTHASE"/>
    <property type="match status" value="1"/>
</dbReference>
<comment type="catalytic activity">
    <reaction evidence="7 8">
        <text>5-O-(1-carboxyvinyl)-3-phosphoshikimate = chorismate + phosphate</text>
        <dbReference type="Rhea" id="RHEA:21020"/>
        <dbReference type="ChEBI" id="CHEBI:29748"/>
        <dbReference type="ChEBI" id="CHEBI:43474"/>
        <dbReference type="ChEBI" id="CHEBI:57701"/>
        <dbReference type="EC" id="4.2.3.5"/>
    </reaction>
</comment>
<dbReference type="EC" id="4.2.3.5" evidence="3 7"/>
<organism evidence="9 10">
    <name type="scientific">Campylobacter majalis</name>
    <dbReference type="NCBI Taxonomy" id="2790656"/>
    <lineage>
        <taxon>Bacteria</taxon>
        <taxon>Pseudomonadati</taxon>
        <taxon>Campylobacterota</taxon>
        <taxon>Epsilonproteobacteria</taxon>
        <taxon>Campylobacterales</taxon>
        <taxon>Campylobacteraceae</taxon>
        <taxon>Campylobacter</taxon>
    </lineage>
</organism>
<accession>A0ABM8Q1Y9</accession>
<evidence type="ECO:0000256" key="4">
    <source>
        <dbReference type="ARBA" id="ARBA00022605"/>
    </source>
</evidence>
<comment type="pathway">
    <text evidence="1 7 8">Metabolic intermediate biosynthesis; chorismate biosynthesis; chorismate from D-erythrose 4-phosphate and phosphoenolpyruvate: step 7/7.</text>
</comment>
<keyword evidence="7" id="KW-0274">FAD</keyword>
<dbReference type="SUPFAM" id="SSF103263">
    <property type="entry name" value="Chorismate synthase, AroC"/>
    <property type="match status" value="1"/>
</dbReference>
<dbReference type="CDD" id="cd07304">
    <property type="entry name" value="Chorismate_synthase"/>
    <property type="match status" value="1"/>
</dbReference>
<dbReference type="PROSITE" id="PS00787">
    <property type="entry name" value="CHORISMATE_SYNTHASE_1"/>
    <property type="match status" value="1"/>
</dbReference>
<keyword evidence="5 7" id="KW-0057">Aromatic amino acid biosynthesis</keyword>
<comment type="cofactor">
    <cofactor evidence="7 8">
        <name>FMNH2</name>
        <dbReference type="ChEBI" id="CHEBI:57618"/>
    </cofactor>
    <text evidence="7 8">Reduced FMN (FMNH(2)).</text>
</comment>
<feature type="binding site" evidence="7">
    <location>
        <position position="284"/>
    </location>
    <ligand>
        <name>FMN</name>
        <dbReference type="ChEBI" id="CHEBI:58210"/>
    </ligand>
</feature>
<dbReference type="InterPro" id="IPR000453">
    <property type="entry name" value="Chorismate_synth"/>
</dbReference>
<evidence type="ECO:0000256" key="1">
    <source>
        <dbReference type="ARBA" id="ARBA00005044"/>
    </source>
</evidence>
<feature type="binding site" evidence="7">
    <location>
        <begin position="123"/>
        <end position="125"/>
    </location>
    <ligand>
        <name>FMN</name>
        <dbReference type="ChEBI" id="CHEBI:58210"/>
    </ligand>
</feature>
<dbReference type="PROSITE" id="PS00788">
    <property type="entry name" value="CHORISMATE_SYNTHASE_2"/>
    <property type="match status" value="1"/>
</dbReference>
<dbReference type="InterPro" id="IPR020541">
    <property type="entry name" value="Chorismate_synthase_CS"/>
</dbReference>
<evidence type="ECO:0000256" key="7">
    <source>
        <dbReference type="HAMAP-Rule" id="MF_00300"/>
    </source>
</evidence>
<dbReference type="Gene3D" id="3.60.150.10">
    <property type="entry name" value="Chorismate synthase AroC"/>
    <property type="match status" value="1"/>
</dbReference>
<reference evidence="9 10" key="1">
    <citation type="submission" date="2020-11" db="EMBL/GenBank/DDBJ databases">
        <authorList>
            <person name="Peeters C."/>
        </authorList>
    </citation>
    <scope>NUCLEOTIDE SEQUENCE [LARGE SCALE GENOMIC DNA]</scope>
    <source>
        <strain evidence="9 10">LMG 7974</strain>
    </source>
</reference>
<dbReference type="HAMAP" id="MF_00300">
    <property type="entry name" value="Chorismate_synth"/>
    <property type="match status" value="1"/>
</dbReference>
<gene>
    <name evidence="7 9" type="primary">aroC</name>
    <name evidence="9" type="ORF">LMG7974_00119</name>
</gene>
<protein>
    <recommendedName>
        <fullName evidence="3 7">Chorismate synthase</fullName>
        <shortName evidence="7">CS</shortName>
        <ecNumber evidence="3 7">4.2.3.5</ecNumber>
    </recommendedName>
    <alternativeName>
        <fullName evidence="7">5-enolpyruvylshikimate-3-phosphate phospholyase</fullName>
    </alternativeName>
</protein>
<keyword evidence="7" id="KW-0285">Flavoprotein</keyword>
<keyword evidence="6 7" id="KW-0456">Lyase</keyword>
<comment type="similarity">
    <text evidence="2 7 8">Belongs to the chorismate synthase family.</text>
</comment>
<evidence type="ECO:0000256" key="3">
    <source>
        <dbReference type="ARBA" id="ARBA00013036"/>
    </source>
</evidence>
<dbReference type="InterPro" id="IPR035904">
    <property type="entry name" value="Chorismate_synth_AroC_sf"/>
</dbReference>
<sequence>MNTFGTRLRLTTFGESHGVAVGAVLDGMPCGVRIDTKFLQSELDKRRPGRNKYSTARNEADKIEIFSGVFEGVSTGTPIGFAIFNSNQKSNDYDNLREIFRPGHADFTYFAKYGIRDHRGGGRSSARESAVRVAAGAFAQMLLNEFNISVNSGVFSVGDISSGDVLDWDLANKSEIFSLGNEDAMKELIMKTRDEHDSIGACVVSVASGVMAGLGEGLYNKLDAAFAEALMGINGVKAVEIGQGTNASRLKGSQNNDQIAIKNSSKNLIKNVEFLSNNSGGILGGISNSDDIVLKTHFKPTPSIFKSQQTINLNGDKIDFELRGRHDPCIGIRGCVVANAMIRLVIADMLLLNASSNINNLKKIYN</sequence>
<dbReference type="NCBIfam" id="TIGR00033">
    <property type="entry name" value="aroC"/>
    <property type="match status" value="1"/>
</dbReference>
<dbReference type="PIRSF" id="PIRSF001456">
    <property type="entry name" value="Chorismate_synth"/>
    <property type="match status" value="1"/>
</dbReference>
<feature type="binding site" evidence="7">
    <location>
        <position position="46"/>
    </location>
    <ligand>
        <name>NADP(+)</name>
        <dbReference type="ChEBI" id="CHEBI:58349"/>
    </ligand>
</feature>
<keyword evidence="7" id="KW-0288">FMN</keyword>
<feature type="binding site" evidence="7">
    <location>
        <begin position="299"/>
        <end position="303"/>
    </location>
    <ligand>
        <name>FMN</name>
        <dbReference type="ChEBI" id="CHEBI:58210"/>
    </ligand>
</feature>
<evidence type="ECO:0000313" key="9">
    <source>
        <dbReference type="EMBL" id="CAD7286857.1"/>
    </source>
</evidence>
<evidence type="ECO:0000256" key="8">
    <source>
        <dbReference type="RuleBase" id="RU000605"/>
    </source>
</evidence>
<evidence type="ECO:0000256" key="6">
    <source>
        <dbReference type="ARBA" id="ARBA00023239"/>
    </source>
</evidence>
<proteinExistence type="inferred from homology"/>
<comment type="function">
    <text evidence="7">Catalyzes the anti-1,4-elimination of the C-3 phosphate and the C-6 proR hydrogen from 5-enolpyruvylshikimate-3-phosphate (EPSP) to yield chorismate, which is the branch point compound that serves as the starting substrate for the three terminal pathways of aromatic amino acid biosynthesis. This reaction introduces a second double bond into the aromatic ring system.</text>
</comment>
<keyword evidence="4 7" id="KW-0028">Amino-acid biosynthesis</keyword>
<evidence type="ECO:0000256" key="5">
    <source>
        <dbReference type="ARBA" id="ARBA00023141"/>
    </source>
</evidence>
<feature type="binding site" evidence="7">
    <location>
        <begin position="234"/>
        <end position="235"/>
    </location>
    <ligand>
        <name>FMN</name>
        <dbReference type="ChEBI" id="CHEBI:58210"/>
    </ligand>
</feature>
<feature type="binding site" evidence="7">
    <location>
        <position position="52"/>
    </location>
    <ligand>
        <name>NADP(+)</name>
        <dbReference type="ChEBI" id="CHEBI:58349"/>
    </ligand>
</feature>
<evidence type="ECO:0000313" key="10">
    <source>
        <dbReference type="Proteomes" id="UP000789803"/>
    </source>
</evidence>
<dbReference type="GO" id="GO:0004107">
    <property type="term" value="F:chorismate synthase activity"/>
    <property type="evidence" value="ECO:0007669"/>
    <property type="project" value="UniProtKB-EC"/>
</dbReference>
<dbReference type="PANTHER" id="PTHR21085">
    <property type="entry name" value="CHORISMATE SYNTHASE"/>
    <property type="match status" value="1"/>
</dbReference>
<comment type="caution">
    <text evidence="9">The sequence shown here is derived from an EMBL/GenBank/DDBJ whole genome shotgun (WGS) entry which is preliminary data.</text>
</comment>
<dbReference type="EMBL" id="CAJHOF010000001">
    <property type="protein sequence ID" value="CAD7286857.1"/>
    <property type="molecule type" value="Genomic_DNA"/>
</dbReference>
<dbReference type="Pfam" id="PF01264">
    <property type="entry name" value="Chorismate_synt"/>
    <property type="match status" value="1"/>
</dbReference>
<keyword evidence="10" id="KW-1185">Reference proteome</keyword>
<feature type="binding site" evidence="7">
    <location>
        <position position="325"/>
    </location>
    <ligand>
        <name>FMN</name>
        <dbReference type="ChEBI" id="CHEBI:58210"/>
    </ligand>
</feature>
<dbReference type="NCBIfam" id="NF003793">
    <property type="entry name" value="PRK05382.1"/>
    <property type="match status" value="1"/>
</dbReference>
<dbReference type="Proteomes" id="UP000789803">
    <property type="component" value="Unassembled WGS sequence"/>
</dbReference>
<keyword evidence="7" id="KW-0521">NADP</keyword>
<comment type="subunit">
    <text evidence="7">Homotetramer.</text>
</comment>